<feature type="domain" description="RNase H type-1" evidence="2">
    <location>
        <begin position="24"/>
        <end position="133"/>
    </location>
</feature>
<organism evidence="3 4">
    <name type="scientific">Aromia moschata</name>
    <dbReference type="NCBI Taxonomy" id="1265417"/>
    <lineage>
        <taxon>Eukaryota</taxon>
        <taxon>Metazoa</taxon>
        <taxon>Ecdysozoa</taxon>
        <taxon>Arthropoda</taxon>
        <taxon>Hexapoda</taxon>
        <taxon>Insecta</taxon>
        <taxon>Pterygota</taxon>
        <taxon>Neoptera</taxon>
        <taxon>Endopterygota</taxon>
        <taxon>Coleoptera</taxon>
        <taxon>Polyphaga</taxon>
        <taxon>Cucujiformia</taxon>
        <taxon>Chrysomeloidea</taxon>
        <taxon>Cerambycidae</taxon>
        <taxon>Cerambycinae</taxon>
        <taxon>Callichromatini</taxon>
        <taxon>Aromia</taxon>
    </lineage>
</organism>
<dbReference type="SUPFAM" id="SSF53098">
    <property type="entry name" value="Ribonuclease H-like"/>
    <property type="match status" value="1"/>
</dbReference>
<dbReference type="Pfam" id="PF00075">
    <property type="entry name" value="RNase_H"/>
    <property type="match status" value="1"/>
</dbReference>
<feature type="region of interest" description="Disordered" evidence="1">
    <location>
        <begin position="114"/>
        <end position="133"/>
    </location>
</feature>
<dbReference type="Proteomes" id="UP001162162">
    <property type="component" value="Unassembled WGS sequence"/>
</dbReference>
<dbReference type="InterPro" id="IPR036397">
    <property type="entry name" value="RNaseH_sf"/>
</dbReference>
<evidence type="ECO:0000313" key="4">
    <source>
        <dbReference type="Proteomes" id="UP001162162"/>
    </source>
</evidence>
<sequence length="133" mass="14431">MLTQSEKPLLKLDLTNDGSKTKQGTPADAINRDPGCEICINLRNSATVFQAAISACAQMIIMSYTNKRIQIISDSQAALKALGAVEIHSQAVEDCMNSLIQLAERNSITLKWERGHQGQGGNERTDFLAKKGA</sequence>
<proteinExistence type="predicted"/>
<protein>
    <recommendedName>
        <fullName evidence="2">RNase H type-1 domain-containing protein</fullName>
    </recommendedName>
</protein>
<dbReference type="PROSITE" id="PS50879">
    <property type="entry name" value="RNASE_H_1"/>
    <property type="match status" value="1"/>
</dbReference>
<name>A0AAV8Z4W9_9CUCU</name>
<dbReference type="InterPro" id="IPR012337">
    <property type="entry name" value="RNaseH-like_sf"/>
</dbReference>
<gene>
    <name evidence="3" type="ORF">NQ318_016455</name>
</gene>
<dbReference type="AlphaFoldDB" id="A0AAV8Z4W9"/>
<dbReference type="EMBL" id="JAPWTK010000016">
    <property type="protein sequence ID" value="KAJ8958727.1"/>
    <property type="molecule type" value="Genomic_DNA"/>
</dbReference>
<reference evidence="3" key="1">
    <citation type="journal article" date="2023" name="Insect Mol. Biol.">
        <title>Genome sequencing provides insights into the evolution of gene families encoding plant cell wall-degrading enzymes in longhorned beetles.</title>
        <authorList>
            <person name="Shin N.R."/>
            <person name="Okamura Y."/>
            <person name="Kirsch R."/>
            <person name="Pauchet Y."/>
        </authorList>
    </citation>
    <scope>NUCLEOTIDE SEQUENCE</scope>
    <source>
        <strain evidence="3">AMC_N1</strain>
    </source>
</reference>
<dbReference type="CDD" id="cd09276">
    <property type="entry name" value="Rnase_HI_RT_non_LTR"/>
    <property type="match status" value="1"/>
</dbReference>
<evidence type="ECO:0000313" key="3">
    <source>
        <dbReference type="EMBL" id="KAJ8958727.1"/>
    </source>
</evidence>
<evidence type="ECO:0000256" key="1">
    <source>
        <dbReference type="SAM" id="MobiDB-lite"/>
    </source>
</evidence>
<dbReference type="Gene3D" id="3.30.420.10">
    <property type="entry name" value="Ribonuclease H-like superfamily/Ribonuclease H"/>
    <property type="match status" value="1"/>
</dbReference>
<comment type="caution">
    <text evidence="3">The sequence shown here is derived from an EMBL/GenBank/DDBJ whole genome shotgun (WGS) entry which is preliminary data.</text>
</comment>
<dbReference type="GO" id="GO:0003676">
    <property type="term" value="F:nucleic acid binding"/>
    <property type="evidence" value="ECO:0007669"/>
    <property type="project" value="InterPro"/>
</dbReference>
<dbReference type="InterPro" id="IPR002156">
    <property type="entry name" value="RNaseH_domain"/>
</dbReference>
<accession>A0AAV8Z4W9</accession>
<dbReference type="GO" id="GO:0004523">
    <property type="term" value="F:RNA-DNA hybrid ribonuclease activity"/>
    <property type="evidence" value="ECO:0007669"/>
    <property type="project" value="InterPro"/>
</dbReference>
<evidence type="ECO:0000259" key="2">
    <source>
        <dbReference type="PROSITE" id="PS50879"/>
    </source>
</evidence>
<keyword evidence="4" id="KW-1185">Reference proteome</keyword>
<feature type="compositionally biased region" description="Basic and acidic residues" evidence="1">
    <location>
        <begin position="123"/>
        <end position="133"/>
    </location>
</feature>